<evidence type="ECO:0000313" key="2">
    <source>
        <dbReference type="EMBL" id="CAH3024427.1"/>
    </source>
</evidence>
<feature type="chain" id="PRO_5045311576" evidence="1">
    <location>
        <begin position="21"/>
        <end position="192"/>
    </location>
</feature>
<gene>
    <name evidence="2" type="ORF">PEVE_00022925</name>
</gene>
<keyword evidence="1" id="KW-0732">Signal</keyword>
<organism evidence="2 3">
    <name type="scientific">Porites evermanni</name>
    <dbReference type="NCBI Taxonomy" id="104178"/>
    <lineage>
        <taxon>Eukaryota</taxon>
        <taxon>Metazoa</taxon>
        <taxon>Cnidaria</taxon>
        <taxon>Anthozoa</taxon>
        <taxon>Hexacorallia</taxon>
        <taxon>Scleractinia</taxon>
        <taxon>Fungiina</taxon>
        <taxon>Poritidae</taxon>
        <taxon>Porites</taxon>
    </lineage>
</organism>
<evidence type="ECO:0000256" key="1">
    <source>
        <dbReference type="SAM" id="SignalP"/>
    </source>
</evidence>
<name>A0ABN8M484_9CNID</name>
<reference evidence="2 3" key="1">
    <citation type="submission" date="2022-05" db="EMBL/GenBank/DDBJ databases">
        <authorList>
            <consortium name="Genoscope - CEA"/>
            <person name="William W."/>
        </authorList>
    </citation>
    <scope>NUCLEOTIDE SEQUENCE [LARGE SCALE GENOMIC DNA]</scope>
</reference>
<feature type="non-terminal residue" evidence="2">
    <location>
        <position position="192"/>
    </location>
</feature>
<protein>
    <submittedName>
        <fullName evidence="2">Uncharacterized protein</fullName>
    </submittedName>
</protein>
<dbReference type="Proteomes" id="UP001159427">
    <property type="component" value="Unassembled WGS sequence"/>
</dbReference>
<sequence length="192" mass="22499">MISGEMKLMLACVFVGSVLAVPVRRNLEENCERVGNNYSKFVSTIFDERITPENMHIKQDTYYGCTKLSDYTPNLPHLDYRTFPHVVRMFKRNLFKEYQQYWSKSLNKDKFDSSVGNKLSLDSEVKNEVRFESYLDLIENVKTRVASLYSTRPWFCISTKNYWPAMLVAFMPKTVSFSFPSKSKTAFKNEIK</sequence>
<proteinExistence type="predicted"/>
<feature type="signal peptide" evidence="1">
    <location>
        <begin position="1"/>
        <end position="20"/>
    </location>
</feature>
<dbReference type="EMBL" id="CALNXI010000304">
    <property type="protein sequence ID" value="CAH3024427.1"/>
    <property type="molecule type" value="Genomic_DNA"/>
</dbReference>
<evidence type="ECO:0000313" key="3">
    <source>
        <dbReference type="Proteomes" id="UP001159427"/>
    </source>
</evidence>
<keyword evidence="3" id="KW-1185">Reference proteome</keyword>
<comment type="caution">
    <text evidence="2">The sequence shown here is derived from an EMBL/GenBank/DDBJ whole genome shotgun (WGS) entry which is preliminary data.</text>
</comment>
<accession>A0ABN8M484</accession>